<dbReference type="InterPro" id="IPR002491">
    <property type="entry name" value="ABC_transptr_periplasmic_BD"/>
</dbReference>
<reference evidence="3 4" key="1">
    <citation type="submission" date="2020-02" db="EMBL/GenBank/DDBJ databases">
        <title>Draft genome sequence of two Spirosoma agri KCTC 52727 and Spirosoma terrae KCTC 52035.</title>
        <authorList>
            <person name="Rojas J."/>
            <person name="Ambika Manirajan B."/>
            <person name="Suarez C."/>
            <person name="Ratering S."/>
            <person name="Schnell S."/>
        </authorList>
    </citation>
    <scope>NUCLEOTIDE SEQUENCE [LARGE SCALE GENOMIC DNA]</scope>
    <source>
        <strain evidence="3 4">KCTC 52035</strain>
    </source>
</reference>
<dbReference type="Pfam" id="PF01497">
    <property type="entry name" value="Peripla_BP_2"/>
    <property type="match status" value="1"/>
</dbReference>
<evidence type="ECO:0000313" key="4">
    <source>
        <dbReference type="Proteomes" id="UP000474175"/>
    </source>
</evidence>
<feature type="chain" id="PRO_5027039695" evidence="1">
    <location>
        <begin position="19"/>
        <end position="381"/>
    </location>
</feature>
<dbReference type="PROSITE" id="PS50983">
    <property type="entry name" value="FE_B12_PBP"/>
    <property type="match status" value="1"/>
</dbReference>
<dbReference type="EMBL" id="JAAFZH010000006">
    <property type="protein sequence ID" value="NDU96439.1"/>
    <property type="molecule type" value="Genomic_DNA"/>
</dbReference>
<proteinExistence type="predicted"/>
<evidence type="ECO:0000256" key="1">
    <source>
        <dbReference type="SAM" id="SignalP"/>
    </source>
</evidence>
<evidence type="ECO:0000313" key="3">
    <source>
        <dbReference type="EMBL" id="NDU96439.1"/>
    </source>
</evidence>
<protein>
    <submittedName>
        <fullName evidence="3">ABC transporter substrate-binding protein</fullName>
    </submittedName>
</protein>
<dbReference type="GO" id="GO:0071281">
    <property type="term" value="P:cellular response to iron ion"/>
    <property type="evidence" value="ECO:0007669"/>
    <property type="project" value="TreeGrafter"/>
</dbReference>
<dbReference type="InterPro" id="IPR050902">
    <property type="entry name" value="ABC_Transporter_SBP"/>
</dbReference>
<comment type="caution">
    <text evidence="3">The sequence shown here is derived from an EMBL/GenBank/DDBJ whole genome shotgun (WGS) entry which is preliminary data.</text>
</comment>
<keyword evidence="4" id="KW-1185">Reference proteome</keyword>
<accession>A0A6L9LIL5</accession>
<dbReference type="SUPFAM" id="SSF53807">
    <property type="entry name" value="Helical backbone' metal receptor"/>
    <property type="match status" value="1"/>
</dbReference>
<dbReference type="PANTHER" id="PTHR30535">
    <property type="entry name" value="VITAMIN B12-BINDING PROTEIN"/>
    <property type="match status" value="1"/>
</dbReference>
<name>A0A6L9LIL5_9BACT</name>
<feature type="domain" description="Fe/B12 periplasmic-binding" evidence="2">
    <location>
        <begin position="93"/>
        <end position="368"/>
    </location>
</feature>
<dbReference type="Proteomes" id="UP000474175">
    <property type="component" value="Unassembled WGS sequence"/>
</dbReference>
<dbReference type="PANTHER" id="PTHR30535:SF34">
    <property type="entry name" value="MOLYBDATE-BINDING PROTEIN MOLA"/>
    <property type="match status" value="1"/>
</dbReference>
<sequence length="381" mass="42804">MRCLAVLLLYSSSIPLSSAQKATPKSPGIASDQVAIRYARGFNIRYAGKYKYVSIINPFEKKVDTIRYVLVQRGTPPPKGYSPSQVIEVPLRSMVLMSSMHVGLAAFLGAEDQIVGLANLTYVSSPNVIARIKAGKVKEIGRDQTINEEQLVTMHPDLVMTMGSPNARMDRYSILKGAGIPVLINSEWVENTPLGRAEWVKLMAALLNKEKLVNQKFGYVEQEYKRLTSLAKQVKHKPLIISGINMKDAWYVPDGNSFMTRFFLDAGGSYPWTSRKATGSLPLNFETVYPYALKADYWLNVSIMASDSKQSILAKDARYADFKAFKTGQMYDYNKRTNSQGSNDYWESGVVNPHLVLADMIKILHPDLLPKHKLVYYRQLN</sequence>
<feature type="signal peptide" evidence="1">
    <location>
        <begin position="1"/>
        <end position="18"/>
    </location>
</feature>
<gene>
    <name evidence="3" type="ORF">GK108_16280</name>
</gene>
<keyword evidence="1" id="KW-0732">Signal</keyword>
<dbReference type="AlphaFoldDB" id="A0A6L9LIL5"/>
<dbReference type="Gene3D" id="3.40.50.1980">
    <property type="entry name" value="Nitrogenase molybdenum iron protein domain"/>
    <property type="match status" value="2"/>
</dbReference>
<organism evidence="3 4">
    <name type="scientific">Spirosoma terrae</name>
    <dbReference type="NCBI Taxonomy" id="1968276"/>
    <lineage>
        <taxon>Bacteria</taxon>
        <taxon>Pseudomonadati</taxon>
        <taxon>Bacteroidota</taxon>
        <taxon>Cytophagia</taxon>
        <taxon>Cytophagales</taxon>
        <taxon>Cytophagaceae</taxon>
        <taxon>Spirosoma</taxon>
    </lineage>
</organism>
<evidence type="ECO:0000259" key="2">
    <source>
        <dbReference type="PROSITE" id="PS50983"/>
    </source>
</evidence>